<dbReference type="GeneID" id="303485816"/>
<sequence length="444" mass="47374">MTLRASLTCCLLFLVALVCGAALAPDRALAQQPGGDDAITYTVRKGDTLITLGRAWLIREGDWKQVQRINRVADPHRLPVARKLILPVRLLKFRPASASVAAFRGDARSAAGGGGLQAVTMGQSLGEGARVVTGPASSLSLALSDGSVITLPSNSALQIARLRKLLITDSIDYELALESGGVRSRVSPFRNRDDRFRLRNPIAVSAVRGTDFRTHYDAQQGQARAELIEGGLAISGPAKTADTRLVAEFGAVIGKSGGILVEQLLPPPALATGGGKQRNPMLAFSVEAVPGARAYRLQIARDSGFVDIVGDVSSPSPAFVTDALPNGNYFARFTAIATSGLEGMPGTFTFKRRLATATQGAAAGEDGYVFRWIGTGDGLRRYHFQLRTQDTPNLVVDEAGLTGSSIILGDLPPGRYMWRVGTTTFTPEETDIDWTEFESFSIDE</sequence>
<evidence type="ECO:0000256" key="1">
    <source>
        <dbReference type="SAM" id="SignalP"/>
    </source>
</evidence>
<dbReference type="Pfam" id="PF01476">
    <property type="entry name" value="LysM"/>
    <property type="match status" value="1"/>
</dbReference>
<dbReference type="Proteomes" id="UP000258016">
    <property type="component" value="Chromosome"/>
</dbReference>
<dbReference type="InterPro" id="IPR018392">
    <property type="entry name" value="LysM"/>
</dbReference>
<dbReference type="PANTHER" id="PTHR38731:SF1">
    <property type="entry name" value="FECR PROTEIN DOMAIN-CONTAINING PROTEIN"/>
    <property type="match status" value="1"/>
</dbReference>
<dbReference type="CDD" id="cd00118">
    <property type="entry name" value="LysM"/>
    <property type="match status" value="1"/>
</dbReference>
<organism evidence="4 5">
    <name type="scientific">Blastomonas fulva</name>
    <dbReference type="NCBI Taxonomy" id="1550728"/>
    <lineage>
        <taxon>Bacteria</taxon>
        <taxon>Pseudomonadati</taxon>
        <taxon>Pseudomonadota</taxon>
        <taxon>Alphaproteobacteria</taxon>
        <taxon>Sphingomonadales</taxon>
        <taxon>Sphingomonadaceae</taxon>
        <taxon>Blastomonas</taxon>
    </lineage>
</organism>
<dbReference type="PANTHER" id="PTHR38731">
    <property type="entry name" value="LIPL45-RELATED LIPOPROTEIN-RELATED"/>
    <property type="match status" value="1"/>
</dbReference>
<dbReference type="Gene3D" id="3.10.350.10">
    <property type="entry name" value="LysM domain"/>
    <property type="match status" value="1"/>
</dbReference>
<keyword evidence="1" id="KW-0732">Signal</keyword>
<dbReference type="InterPro" id="IPR036779">
    <property type="entry name" value="LysM_dom_sf"/>
</dbReference>
<name>A0ABN5B3V4_9SPHN</name>
<dbReference type="InterPro" id="IPR016930">
    <property type="entry name" value="UCP029644"/>
</dbReference>
<evidence type="ECO:0000259" key="2">
    <source>
        <dbReference type="Pfam" id="PF01476"/>
    </source>
</evidence>
<feature type="signal peptide" evidence="1">
    <location>
        <begin position="1"/>
        <end position="24"/>
    </location>
</feature>
<dbReference type="Gene3D" id="2.60.120.1440">
    <property type="match status" value="1"/>
</dbReference>
<dbReference type="PIRSF" id="PIRSF029644">
    <property type="entry name" value="UCP029644"/>
    <property type="match status" value="1"/>
</dbReference>
<evidence type="ECO:0008006" key="6">
    <source>
        <dbReference type="Google" id="ProtNLM"/>
    </source>
</evidence>
<gene>
    <name evidence="4" type="ORF">B5J99_09570</name>
</gene>
<accession>A0ABN5B3V4</accession>
<reference evidence="4 5" key="1">
    <citation type="submission" date="2017-03" db="EMBL/GenBank/DDBJ databases">
        <title>Complete genome sequence of Blastomonas fulva degrading microcsystin LR.</title>
        <authorList>
            <person name="Lee H.-g."/>
            <person name="Jin L."/>
            <person name="oh H.-M."/>
        </authorList>
    </citation>
    <scope>NUCLEOTIDE SEQUENCE [LARGE SCALE GENOMIC DNA]</scope>
    <source>
        <strain evidence="4 5">T2</strain>
    </source>
</reference>
<evidence type="ECO:0000313" key="4">
    <source>
        <dbReference type="EMBL" id="ASR51678.1"/>
    </source>
</evidence>
<dbReference type="Gene3D" id="2.60.40.10">
    <property type="entry name" value="Immunoglobulins"/>
    <property type="match status" value="2"/>
</dbReference>
<dbReference type="RefSeq" id="WP_117352273.1">
    <property type="nucleotide sequence ID" value="NZ_CP020083.1"/>
</dbReference>
<dbReference type="Pfam" id="PF04773">
    <property type="entry name" value="FecR"/>
    <property type="match status" value="1"/>
</dbReference>
<feature type="domain" description="FecR protein" evidence="3">
    <location>
        <begin position="130"/>
        <end position="230"/>
    </location>
</feature>
<keyword evidence="5" id="KW-1185">Reference proteome</keyword>
<protein>
    <recommendedName>
        <fullName evidence="6">LysM domain-containing protein</fullName>
    </recommendedName>
</protein>
<evidence type="ECO:0000259" key="3">
    <source>
        <dbReference type="Pfam" id="PF04773"/>
    </source>
</evidence>
<dbReference type="EMBL" id="CP020083">
    <property type="protein sequence ID" value="ASR51678.1"/>
    <property type="molecule type" value="Genomic_DNA"/>
</dbReference>
<evidence type="ECO:0000313" key="5">
    <source>
        <dbReference type="Proteomes" id="UP000258016"/>
    </source>
</evidence>
<proteinExistence type="predicted"/>
<feature type="chain" id="PRO_5045470638" description="LysM domain-containing protein" evidence="1">
    <location>
        <begin position="25"/>
        <end position="444"/>
    </location>
</feature>
<feature type="domain" description="LysM" evidence="2">
    <location>
        <begin position="41"/>
        <end position="87"/>
    </location>
</feature>
<dbReference type="InterPro" id="IPR013783">
    <property type="entry name" value="Ig-like_fold"/>
</dbReference>
<dbReference type="InterPro" id="IPR006860">
    <property type="entry name" value="FecR"/>
</dbReference>